<dbReference type="InterPro" id="IPR004302">
    <property type="entry name" value="Cellulose/chitin-bd_N"/>
</dbReference>
<evidence type="ECO:0000256" key="1">
    <source>
        <dbReference type="ARBA" id="ARBA00022729"/>
    </source>
</evidence>
<dbReference type="SUPFAM" id="SSF81296">
    <property type="entry name" value="E set domains"/>
    <property type="match status" value="1"/>
</dbReference>
<keyword evidence="6" id="KW-1185">Reference proteome</keyword>
<evidence type="ECO:0000259" key="4">
    <source>
        <dbReference type="Pfam" id="PF03067"/>
    </source>
</evidence>
<protein>
    <recommendedName>
        <fullName evidence="4">Chitin-binding type-4 domain-containing protein</fullName>
    </recommendedName>
</protein>
<feature type="compositionally biased region" description="Low complexity" evidence="2">
    <location>
        <begin position="232"/>
        <end position="252"/>
    </location>
</feature>
<dbReference type="InterPro" id="IPR051024">
    <property type="entry name" value="GlcNAc_Chitin_IntDeg"/>
</dbReference>
<keyword evidence="3" id="KW-0812">Transmembrane</keyword>
<feature type="domain" description="Chitin-binding type-4" evidence="4">
    <location>
        <begin position="36"/>
        <end position="213"/>
    </location>
</feature>
<dbReference type="KEGG" id="pfla:Pflav_059020"/>
<dbReference type="Gene3D" id="2.70.50.50">
    <property type="entry name" value="chitin-binding protein cbp21"/>
    <property type="match status" value="1"/>
</dbReference>
<sequence length="285" mass="30173">MNGWAAAYVPLRVKVLYVLAAVVVVIVAAPAPVQAHGALTTPVSRLAACGTEGTNAGSAACRAALAESDRDQWADWDNLRLPDVAGRDREVIPDGKLCSAGIGRYAGLDLARADWPATRLTSGASYAFAYRSTIPHEGTFKFYVTRDGYDPAAPLAWSDLESKPFLEAEDPPFRDDAYRMKGKLPAGKSGRHLIYTIWQNSSTPDTYYSCSDVIFSNPAAKPANETKPQADSAVAPTAEAPESPEPVAQQEPVASTNALPLIGGGAAVVVVLGALLAVFLRRKSS</sequence>
<evidence type="ECO:0000256" key="2">
    <source>
        <dbReference type="SAM" id="MobiDB-lite"/>
    </source>
</evidence>
<gene>
    <name evidence="5" type="ORF">Pflav_059020</name>
</gene>
<feature type="transmembrane region" description="Helical" evidence="3">
    <location>
        <begin position="258"/>
        <end position="280"/>
    </location>
</feature>
<dbReference type="CDD" id="cd21177">
    <property type="entry name" value="LPMO_AA10"/>
    <property type="match status" value="1"/>
</dbReference>
<dbReference type="AlphaFoldDB" id="A0A6F8Y052"/>
<name>A0A6F8Y052_9ACTN</name>
<dbReference type="PANTHER" id="PTHR34823">
    <property type="entry name" value="GLCNAC-BINDING PROTEIN A"/>
    <property type="match status" value="1"/>
</dbReference>
<feature type="region of interest" description="Disordered" evidence="2">
    <location>
        <begin position="221"/>
        <end position="252"/>
    </location>
</feature>
<dbReference type="Pfam" id="PF03067">
    <property type="entry name" value="LPMO_10"/>
    <property type="match status" value="1"/>
</dbReference>
<reference evidence="5 6" key="1">
    <citation type="submission" date="2020-03" db="EMBL/GenBank/DDBJ databases">
        <title>Whole genome shotgun sequence of Phytohabitans flavus NBRC 107702.</title>
        <authorList>
            <person name="Komaki H."/>
            <person name="Tamura T."/>
        </authorList>
    </citation>
    <scope>NUCLEOTIDE SEQUENCE [LARGE SCALE GENOMIC DNA]</scope>
    <source>
        <strain evidence="5 6">NBRC 107702</strain>
    </source>
</reference>
<dbReference type="EMBL" id="AP022870">
    <property type="protein sequence ID" value="BCB79492.1"/>
    <property type="molecule type" value="Genomic_DNA"/>
</dbReference>
<dbReference type="PANTHER" id="PTHR34823:SF1">
    <property type="entry name" value="CHITIN-BINDING TYPE-4 DOMAIN-CONTAINING PROTEIN"/>
    <property type="match status" value="1"/>
</dbReference>
<keyword evidence="3" id="KW-0472">Membrane</keyword>
<dbReference type="InterPro" id="IPR014756">
    <property type="entry name" value="Ig_E-set"/>
</dbReference>
<keyword evidence="3" id="KW-1133">Transmembrane helix</keyword>
<dbReference type="Proteomes" id="UP000502508">
    <property type="component" value="Chromosome"/>
</dbReference>
<evidence type="ECO:0000256" key="3">
    <source>
        <dbReference type="SAM" id="Phobius"/>
    </source>
</evidence>
<accession>A0A6F8Y052</accession>
<keyword evidence="1" id="KW-0732">Signal</keyword>
<organism evidence="5 6">
    <name type="scientific">Phytohabitans flavus</name>
    <dbReference type="NCBI Taxonomy" id="1076124"/>
    <lineage>
        <taxon>Bacteria</taxon>
        <taxon>Bacillati</taxon>
        <taxon>Actinomycetota</taxon>
        <taxon>Actinomycetes</taxon>
        <taxon>Micromonosporales</taxon>
        <taxon>Micromonosporaceae</taxon>
    </lineage>
</organism>
<evidence type="ECO:0000313" key="5">
    <source>
        <dbReference type="EMBL" id="BCB79492.1"/>
    </source>
</evidence>
<reference evidence="5 6" key="2">
    <citation type="submission" date="2020-03" db="EMBL/GenBank/DDBJ databases">
        <authorList>
            <person name="Ichikawa N."/>
            <person name="Kimura A."/>
            <person name="Kitahashi Y."/>
            <person name="Uohara A."/>
        </authorList>
    </citation>
    <scope>NUCLEOTIDE SEQUENCE [LARGE SCALE GENOMIC DNA]</scope>
    <source>
        <strain evidence="5 6">NBRC 107702</strain>
    </source>
</reference>
<proteinExistence type="predicted"/>
<evidence type="ECO:0000313" key="6">
    <source>
        <dbReference type="Proteomes" id="UP000502508"/>
    </source>
</evidence>